<evidence type="ECO:0000256" key="1">
    <source>
        <dbReference type="SAM" id="Phobius"/>
    </source>
</evidence>
<name>A0ABU3PAY8_9BURK</name>
<keyword evidence="1" id="KW-0812">Transmembrane</keyword>
<accession>A0ABU3PAY8</accession>
<dbReference type="EMBL" id="JAVXZY010000003">
    <property type="protein sequence ID" value="MDT8999745.1"/>
    <property type="molecule type" value="Genomic_DNA"/>
</dbReference>
<keyword evidence="1" id="KW-0472">Membrane</keyword>
<dbReference type="RefSeq" id="WP_315650301.1">
    <property type="nucleotide sequence ID" value="NZ_JAVXZY010000003.1"/>
</dbReference>
<sequence>MPDFSLDTAGAGVTIGLLFSLVFAGLSLFERRNDNPRDAGLLASLGLAGGLGSLCLYLSL</sequence>
<proteinExistence type="predicted"/>
<reference evidence="2" key="1">
    <citation type="submission" date="2023-09" db="EMBL/GenBank/DDBJ databases">
        <title>Paucibacter sp. APW11 Genome sequencing and assembly.</title>
        <authorList>
            <person name="Kim I."/>
        </authorList>
    </citation>
    <scope>NUCLEOTIDE SEQUENCE</scope>
    <source>
        <strain evidence="2">APW11</strain>
    </source>
</reference>
<evidence type="ECO:0000313" key="2">
    <source>
        <dbReference type="EMBL" id="MDT8999745.1"/>
    </source>
</evidence>
<keyword evidence="1" id="KW-1133">Transmembrane helix</keyword>
<protein>
    <submittedName>
        <fullName evidence="2">Uncharacterized protein</fullName>
    </submittedName>
</protein>
<comment type="caution">
    <text evidence="2">The sequence shown here is derived from an EMBL/GenBank/DDBJ whole genome shotgun (WGS) entry which is preliminary data.</text>
</comment>
<evidence type="ECO:0000313" key="3">
    <source>
        <dbReference type="Proteomes" id="UP001246372"/>
    </source>
</evidence>
<gene>
    <name evidence="2" type="ORF">RQP53_10745</name>
</gene>
<keyword evidence="3" id="KW-1185">Reference proteome</keyword>
<feature type="transmembrane region" description="Helical" evidence="1">
    <location>
        <begin position="41"/>
        <end position="59"/>
    </location>
</feature>
<organism evidence="2 3">
    <name type="scientific">Roseateles aquae</name>
    <dbReference type="NCBI Taxonomy" id="3077235"/>
    <lineage>
        <taxon>Bacteria</taxon>
        <taxon>Pseudomonadati</taxon>
        <taxon>Pseudomonadota</taxon>
        <taxon>Betaproteobacteria</taxon>
        <taxon>Burkholderiales</taxon>
        <taxon>Sphaerotilaceae</taxon>
        <taxon>Roseateles</taxon>
    </lineage>
</organism>
<dbReference type="Proteomes" id="UP001246372">
    <property type="component" value="Unassembled WGS sequence"/>
</dbReference>
<feature type="transmembrane region" description="Helical" evidence="1">
    <location>
        <begin position="12"/>
        <end position="29"/>
    </location>
</feature>